<name>A0A7J6VFF9_THATH</name>
<protein>
    <submittedName>
        <fullName evidence="1">Uncharacterized protein</fullName>
    </submittedName>
</protein>
<keyword evidence="2" id="KW-1185">Reference proteome</keyword>
<organism evidence="1 2">
    <name type="scientific">Thalictrum thalictroides</name>
    <name type="common">Rue-anemone</name>
    <name type="synonym">Anemone thalictroides</name>
    <dbReference type="NCBI Taxonomy" id="46969"/>
    <lineage>
        <taxon>Eukaryota</taxon>
        <taxon>Viridiplantae</taxon>
        <taxon>Streptophyta</taxon>
        <taxon>Embryophyta</taxon>
        <taxon>Tracheophyta</taxon>
        <taxon>Spermatophyta</taxon>
        <taxon>Magnoliopsida</taxon>
        <taxon>Ranunculales</taxon>
        <taxon>Ranunculaceae</taxon>
        <taxon>Thalictroideae</taxon>
        <taxon>Thalictrum</taxon>
    </lineage>
</organism>
<proteinExistence type="predicted"/>
<evidence type="ECO:0000313" key="1">
    <source>
        <dbReference type="EMBL" id="KAF5183477.1"/>
    </source>
</evidence>
<comment type="caution">
    <text evidence="1">The sequence shown here is derived from an EMBL/GenBank/DDBJ whole genome shotgun (WGS) entry which is preliminary data.</text>
</comment>
<evidence type="ECO:0000313" key="2">
    <source>
        <dbReference type="Proteomes" id="UP000554482"/>
    </source>
</evidence>
<gene>
    <name evidence="1" type="ORF">FRX31_026936</name>
</gene>
<dbReference type="EMBL" id="JABWDY010033348">
    <property type="protein sequence ID" value="KAF5183477.1"/>
    <property type="molecule type" value="Genomic_DNA"/>
</dbReference>
<sequence>PILRLPVSASNLAQFVNIIEEFQRTKVYLSVSKPSLVNDNSKGKSPIEDLGIEESFSLIPVGSGVTFEDDPVVNQFSNMESPPLEIYRGFIVVR</sequence>
<feature type="non-terminal residue" evidence="1">
    <location>
        <position position="1"/>
    </location>
</feature>
<accession>A0A7J6VFF9</accession>
<reference evidence="1 2" key="1">
    <citation type="submission" date="2020-06" db="EMBL/GenBank/DDBJ databases">
        <title>Transcriptomic and genomic resources for Thalictrum thalictroides and T. hernandezii: Facilitating candidate gene discovery in an emerging model plant lineage.</title>
        <authorList>
            <person name="Arias T."/>
            <person name="Riano-Pachon D.M."/>
            <person name="Di Stilio V.S."/>
        </authorList>
    </citation>
    <scope>NUCLEOTIDE SEQUENCE [LARGE SCALE GENOMIC DNA]</scope>
    <source>
        <strain evidence="2">cv. WT478/WT964</strain>
        <tissue evidence="1">Leaves</tissue>
    </source>
</reference>
<dbReference type="AlphaFoldDB" id="A0A7J6VFF9"/>
<dbReference type="Proteomes" id="UP000554482">
    <property type="component" value="Unassembled WGS sequence"/>
</dbReference>